<dbReference type="Gene3D" id="1.20.1600.10">
    <property type="entry name" value="Outer membrane efflux proteins (OEP)"/>
    <property type="match status" value="1"/>
</dbReference>
<evidence type="ECO:0000256" key="9">
    <source>
        <dbReference type="RuleBase" id="RU362097"/>
    </source>
</evidence>
<name>A0A4V1EH19_9BURK</name>
<dbReference type="RefSeq" id="WP_137331564.1">
    <property type="nucleotide sequence ID" value="NZ_CP040077.1"/>
</dbReference>
<dbReference type="InterPro" id="IPR003423">
    <property type="entry name" value="OMP_efflux"/>
</dbReference>
<dbReference type="NCBIfam" id="TIGR01845">
    <property type="entry name" value="outer_NodT"/>
    <property type="match status" value="1"/>
</dbReference>
<keyword evidence="7 9" id="KW-0564">Palmitate</keyword>
<evidence type="ECO:0000256" key="5">
    <source>
        <dbReference type="ARBA" id="ARBA00022729"/>
    </source>
</evidence>
<keyword evidence="6 9" id="KW-0472">Membrane</keyword>
<dbReference type="KEGG" id="tvl:FAZ95_05720"/>
<evidence type="ECO:0000313" key="11">
    <source>
        <dbReference type="Proteomes" id="UP000298656"/>
    </source>
</evidence>
<keyword evidence="3 9" id="KW-1134">Transmembrane beta strand</keyword>
<evidence type="ECO:0000256" key="1">
    <source>
        <dbReference type="ARBA" id="ARBA00004370"/>
    </source>
</evidence>
<proteinExistence type="inferred from homology"/>
<keyword evidence="5" id="KW-0732">Signal</keyword>
<evidence type="ECO:0000313" key="10">
    <source>
        <dbReference type="EMBL" id="QCP48730.1"/>
    </source>
</evidence>
<keyword evidence="8 9" id="KW-0449">Lipoprotein</keyword>
<comment type="subcellular location">
    <subcellularLocation>
        <location evidence="9">Cell membrane</location>
        <topology evidence="9">Lipid-anchor</topology>
    </subcellularLocation>
    <subcellularLocation>
        <location evidence="1">Membrane</location>
    </subcellularLocation>
</comment>
<evidence type="ECO:0000256" key="4">
    <source>
        <dbReference type="ARBA" id="ARBA00022692"/>
    </source>
</evidence>
<sequence length="503" mass="54745">MIKRQRPWGSTFYRGRVLTASFLLLTACLLGALAGCALIHTNGKPDALIQPDQIRLADDIHLAREGWPSARWWAVYGDPQLDALIDRALANAPTMVIARSRVAQAKSNVELVKAGSSLQVTALALLDREHVSANGFIGPFAGNNPALGISGPWYTEGIVGLGASLNVDIWGKQRALVAASLGEHNARLAEESAVELEISTDVAQLYYGIQTTYALIDLLDQSRQVAAFAVETHEARATRGLEPRTRVEEARAQQFAVTRQIVAAQTQVKQFRESLRALIGAGPDTLPDIEPVPLPQQSQASLPATLSYDLLARRPDLQAMRWYVESSFHRIDAAKAAFYPSFDIKAFFGVDALHLGDLFTHASQQINFIPGLYLPIFDGGRLNANLSGTRAVSNTLIEQYNQAVLDAVRDVAQTGNRLQDLDTEAQLQSQKVQAVTFVRDSAEAHYARGLGSRFTAMEARLPVIAEQAALLDINGQRLSQEIALAKALGGGYRADPPVELKPR</sequence>
<dbReference type="GO" id="GO:0005886">
    <property type="term" value="C:plasma membrane"/>
    <property type="evidence" value="ECO:0007669"/>
    <property type="project" value="UniProtKB-SubCell"/>
</dbReference>
<dbReference type="EMBL" id="CP040077">
    <property type="protein sequence ID" value="QCP48730.1"/>
    <property type="molecule type" value="Genomic_DNA"/>
</dbReference>
<reference evidence="10 11" key="1">
    <citation type="submission" date="2019-05" db="EMBL/GenBank/DDBJ databases">
        <title>Burkholderia sp. DHOD12, isolated from subtropical forest soil.</title>
        <authorList>
            <person name="Gao Z.-H."/>
            <person name="Qiu L.-H."/>
        </authorList>
    </citation>
    <scope>NUCLEOTIDE SEQUENCE [LARGE SCALE GENOMIC DNA]</scope>
    <source>
        <strain evidence="10 11">DHOD12</strain>
    </source>
</reference>
<keyword evidence="4 9" id="KW-0812">Transmembrane</keyword>
<dbReference type="SUPFAM" id="SSF56954">
    <property type="entry name" value="Outer membrane efflux proteins (OEP)"/>
    <property type="match status" value="1"/>
</dbReference>
<dbReference type="Proteomes" id="UP000298656">
    <property type="component" value="Chromosome 1"/>
</dbReference>
<dbReference type="AlphaFoldDB" id="A0A4V1EH19"/>
<gene>
    <name evidence="10" type="ORF">FAZ95_05720</name>
</gene>
<comment type="similarity">
    <text evidence="2 9">Belongs to the outer membrane factor (OMF) (TC 1.B.17) family.</text>
</comment>
<dbReference type="Gene3D" id="2.20.200.10">
    <property type="entry name" value="Outer membrane efflux proteins (OEP)"/>
    <property type="match status" value="1"/>
</dbReference>
<keyword evidence="11" id="KW-1185">Reference proteome</keyword>
<dbReference type="PANTHER" id="PTHR30203">
    <property type="entry name" value="OUTER MEMBRANE CATION EFFLUX PROTEIN"/>
    <property type="match status" value="1"/>
</dbReference>
<accession>A0A4V1EH19</accession>
<organism evidence="10 11">
    <name type="scientific">Trinickia violacea</name>
    <dbReference type="NCBI Taxonomy" id="2571746"/>
    <lineage>
        <taxon>Bacteria</taxon>
        <taxon>Pseudomonadati</taxon>
        <taxon>Pseudomonadota</taxon>
        <taxon>Betaproteobacteria</taxon>
        <taxon>Burkholderiales</taxon>
        <taxon>Burkholderiaceae</taxon>
        <taxon>Trinickia</taxon>
    </lineage>
</organism>
<dbReference type="PROSITE" id="PS51257">
    <property type="entry name" value="PROKAR_LIPOPROTEIN"/>
    <property type="match status" value="1"/>
</dbReference>
<dbReference type="InterPro" id="IPR010131">
    <property type="entry name" value="MdtP/NodT-like"/>
</dbReference>
<evidence type="ECO:0000256" key="7">
    <source>
        <dbReference type="ARBA" id="ARBA00023139"/>
    </source>
</evidence>
<protein>
    <submittedName>
        <fullName evidence="10">MdtP family multidrug efflux transporter outer membrane subunit</fullName>
    </submittedName>
</protein>
<evidence type="ECO:0000256" key="3">
    <source>
        <dbReference type="ARBA" id="ARBA00022452"/>
    </source>
</evidence>
<evidence type="ECO:0000256" key="8">
    <source>
        <dbReference type="ARBA" id="ARBA00023288"/>
    </source>
</evidence>
<dbReference type="PANTHER" id="PTHR30203:SF20">
    <property type="entry name" value="MULTIDRUG RESISTANCE OUTER MEMBRANE PROTEIN MDTP-RELATED"/>
    <property type="match status" value="1"/>
</dbReference>
<dbReference type="NCBIfam" id="NF007390">
    <property type="entry name" value="PRK09915.1"/>
    <property type="match status" value="1"/>
</dbReference>
<evidence type="ECO:0000256" key="6">
    <source>
        <dbReference type="ARBA" id="ARBA00023136"/>
    </source>
</evidence>
<dbReference type="OrthoDB" id="9770517at2"/>
<dbReference type="Pfam" id="PF02321">
    <property type="entry name" value="OEP"/>
    <property type="match status" value="2"/>
</dbReference>
<evidence type="ECO:0000256" key="2">
    <source>
        <dbReference type="ARBA" id="ARBA00007613"/>
    </source>
</evidence>
<dbReference type="GO" id="GO:0015562">
    <property type="term" value="F:efflux transmembrane transporter activity"/>
    <property type="evidence" value="ECO:0007669"/>
    <property type="project" value="InterPro"/>
</dbReference>